<dbReference type="Pfam" id="PF00501">
    <property type="entry name" value="AMP-binding"/>
    <property type="match status" value="1"/>
</dbReference>
<feature type="domain" description="AMP-dependent synthetase/ligase" evidence="4">
    <location>
        <begin position="27"/>
        <end position="347"/>
    </location>
</feature>
<evidence type="ECO:0000256" key="3">
    <source>
        <dbReference type="SAM" id="Phobius"/>
    </source>
</evidence>
<dbReference type="OrthoDB" id="429813at2759"/>
<dbReference type="EMBL" id="ML991813">
    <property type="protein sequence ID" value="KAF2232742.1"/>
    <property type="molecule type" value="Genomic_DNA"/>
</dbReference>
<keyword evidence="3" id="KW-0472">Membrane</keyword>
<dbReference type="Proteomes" id="UP000800092">
    <property type="component" value="Unassembled WGS sequence"/>
</dbReference>
<feature type="transmembrane region" description="Helical" evidence="3">
    <location>
        <begin position="228"/>
        <end position="248"/>
    </location>
</feature>
<dbReference type="InterPro" id="IPR042099">
    <property type="entry name" value="ANL_N_sf"/>
</dbReference>
<dbReference type="InterPro" id="IPR051414">
    <property type="entry name" value="Adenylate-forming_Reductase"/>
</dbReference>
<keyword evidence="1" id="KW-0596">Phosphopantetheine</keyword>
<dbReference type="Pfam" id="PF23562">
    <property type="entry name" value="AMP-binding_C_3"/>
    <property type="match status" value="1"/>
</dbReference>
<dbReference type="SUPFAM" id="SSF56801">
    <property type="entry name" value="Acetyl-CoA synthetase-like"/>
    <property type="match status" value="1"/>
</dbReference>
<evidence type="ECO:0000313" key="6">
    <source>
        <dbReference type="Proteomes" id="UP000800092"/>
    </source>
</evidence>
<accession>A0A6A6H417</accession>
<keyword evidence="6" id="KW-1185">Reference proteome</keyword>
<keyword evidence="2" id="KW-0597">Phosphoprotein</keyword>
<evidence type="ECO:0000256" key="1">
    <source>
        <dbReference type="ARBA" id="ARBA00022450"/>
    </source>
</evidence>
<organism evidence="5 6">
    <name type="scientific">Viridothelium virens</name>
    <name type="common">Speckled blister lichen</name>
    <name type="synonym">Trypethelium virens</name>
    <dbReference type="NCBI Taxonomy" id="1048519"/>
    <lineage>
        <taxon>Eukaryota</taxon>
        <taxon>Fungi</taxon>
        <taxon>Dikarya</taxon>
        <taxon>Ascomycota</taxon>
        <taxon>Pezizomycotina</taxon>
        <taxon>Dothideomycetes</taxon>
        <taxon>Dothideomycetes incertae sedis</taxon>
        <taxon>Trypetheliales</taxon>
        <taxon>Trypetheliaceae</taxon>
        <taxon>Viridothelium</taxon>
    </lineage>
</organism>
<keyword evidence="3" id="KW-0812">Transmembrane</keyword>
<gene>
    <name evidence="5" type="ORF">EV356DRAFT_449735</name>
</gene>
<reference evidence="5" key="1">
    <citation type="journal article" date="2020" name="Stud. Mycol.">
        <title>101 Dothideomycetes genomes: a test case for predicting lifestyles and emergence of pathogens.</title>
        <authorList>
            <person name="Haridas S."/>
            <person name="Albert R."/>
            <person name="Binder M."/>
            <person name="Bloem J."/>
            <person name="Labutti K."/>
            <person name="Salamov A."/>
            <person name="Andreopoulos B."/>
            <person name="Baker S."/>
            <person name="Barry K."/>
            <person name="Bills G."/>
            <person name="Bluhm B."/>
            <person name="Cannon C."/>
            <person name="Castanera R."/>
            <person name="Culley D."/>
            <person name="Daum C."/>
            <person name="Ezra D."/>
            <person name="Gonzalez J."/>
            <person name="Henrissat B."/>
            <person name="Kuo A."/>
            <person name="Liang C."/>
            <person name="Lipzen A."/>
            <person name="Lutzoni F."/>
            <person name="Magnuson J."/>
            <person name="Mondo S."/>
            <person name="Nolan M."/>
            <person name="Ohm R."/>
            <person name="Pangilinan J."/>
            <person name="Park H.-J."/>
            <person name="Ramirez L."/>
            <person name="Alfaro M."/>
            <person name="Sun H."/>
            <person name="Tritt A."/>
            <person name="Yoshinaga Y."/>
            <person name="Zwiers L.-H."/>
            <person name="Turgeon B."/>
            <person name="Goodwin S."/>
            <person name="Spatafora J."/>
            <person name="Crous P."/>
            <person name="Grigoriev I."/>
        </authorList>
    </citation>
    <scope>NUCLEOTIDE SEQUENCE</scope>
    <source>
        <strain evidence="5">Tuck. ex Michener</strain>
    </source>
</reference>
<keyword evidence="3" id="KW-1133">Transmembrane helix</keyword>
<dbReference type="InterPro" id="IPR000873">
    <property type="entry name" value="AMP-dep_synth/lig_dom"/>
</dbReference>
<evidence type="ECO:0000259" key="4">
    <source>
        <dbReference type="Pfam" id="PF00501"/>
    </source>
</evidence>
<sequence>MAATIRPISSNRAPRLLPSLIDEIAFSDPSRIAFSYPLTLNPEDGFRDITFKELADIINRFSWWIEEKLGRSNSFETLTYVGPTDQTYIVLIFAAIKTGYKLFLNSPSNNVESHLSLLNELQCNVLLTSVNESPHVRDIVSKKNMTALTVSSIDDIMREAEVPLYPYTKSFDQARYEPFVALHTSGSTGLPKPIVLNHGTLAHSDLFVEIPKLGGKPISITRFIGERFFFGLPMFHSAAICILAFSIYSGATPVFSASFLPSAETVNKAHIHARVQGSLLIPSTIIELSRNPEYLDNMKRLKYLTFGGAPLPGEIGDVLKDYVDLFVTFGTTEIGIYALERIDSVDWEYASFSPVMGCELRPFSSGLFELVFVRQEKLQDFQGIFATFPTIEAYESKDLYSKHPTKEGLWLYEGRSDDKVIITNGFVLNPGRMEGILNAHPLIKSALICGTGRPHYTVLIEAKAPPKTAEERSALVMEIWPAIERANSSESPYARIDKDSVLFTGPEKPMARAGKGSVQRKKTVQLYSSELDEIYKGSARR</sequence>
<protein>
    <submittedName>
        <fullName evidence="5">Acetyl-CoA synthetase-like protein</fullName>
    </submittedName>
</protein>
<dbReference type="AlphaFoldDB" id="A0A6A6H417"/>
<dbReference type="PANTHER" id="PTHR43439:SF2">
    <property type="entry name" value="ENZYME, PUTATIVE (JCVI)-RELATED"/>
    <property type="match status" value="1"/>
</dbReference>
<evidence type="ECO:0000256" key="2">
    <source>
        <dbReference type="ARBA" id="ARBA00022553"/>
    </source>
</evidence>
<proteinExistence type="predicted"/>
<dbReference type="Gene3D" id="3.40.50.12780">
    <property type="entry name" value="N-terminal domain of ligase-like"/>
    <property type="match status" value="1"/>
</dbReference>
<name>A0A6A6H417_VIRVR</name>
<evidence type="ECO:0000313" key="5">
    <source>
        <dbReference type="EMBL" id="KAF2232742.1"/>
    </source>
</evidence>
<dbReference type="PANTHER" id="PTHR43439">
    <property type="entry name" value="PHENYLACETATE-COENZYME A LIGASE"/>
    <property type="match status" value="1"/>
</dbReference>